<dbReference type="Proteomes" id="UP000004095">
    <property type="component" value="Unassembled WGS sequence"/>
</dbReference>
<dbReference type="EMBL" id="AAWS01000002">
    <property type="protein sequence ID" value="EAY31538.1"/>
    <property type="molecule type" value="Genomic_DNA"/>
</dbReference>
<name>A1ZCZ9_MICM2</name>
<proteinExistence type="predicted"/>
<accession>A1ZCZ9</accession>
<organism evidence="1 2">
    <name type="scientific">Microscilla marina ATCC 23134</name>
    <dbReference type="NCBI Taxonomy" id="313606"/>
    <lineage>
        <taxon>Bacteria</taxon>
        <taxon>Pseudomonadati</taxon>
        <taxon>Bacteroidota</taxon>
        <taxon>Cytophagia</taxon>
        <taxon>Cytophagales</taxon>
        <taxon>Microscillaceae</taxon>
        <taxon>Microscilla</taxon>
    </lineage>
</organism>
<evidence type="ECO:0000313" key="2">
    <source>
        <dbReference type="Proteomes" id="UP000004095"/>
    </source>
</evidence>
<reference evidence="1 2" key="1">
    <citation type="submission" date="2007-01" db="EMBL/GenBank/DDBJ databases">
        <authorList>
            <person name="Haygood M."/>
            <person name="Podell S."/>
            <person name="Anderson C."/>
            <person name="Hopkinson B."/>
            <person name="Roe K."/>
            <person name="Barbeau K."/>
            <person name="Gaasterland T."/>
            <person name="Ferriera S."/>
            <person name="Johnson J."/>
            <person name="Kravitz S."/>
            <person name="Beeson K."/>
            <person name="Sutton G."/>
            <person name="Rogers Y.-H."/>
            <person name="Friedman R."/>
            <person name="Frazier M."/>
            <person name="Venter J.C."/>
        </authorList>
    </citation>
    <scope>NUCLEOTIDE SEQUENCE [LARGE SCALE GENOMIC DNA]</scope>
    <source>
        <strain evidence="1 2">ATCC 23134</strain>
    </source>
</reference>
<comment type="caution">
    <text evidence="1">The sequence shown here is derived from an EMBL/GenBank/DDBJ whole genome shotgun (WGS) entry which is preliminary data.</text>
</comment>
<dbReference type="AlphaFoldDB" id="A1ZCZ9"/>
<evidence type="ECO:0000313" key="1">
    <source>
        <dbReference type="EMBL" id="EAY31538.1"/>
    </source>
</evidence>
<protein>
    <submittedName>
        <fullName evidence="1">Uncharacterized protein</fullName>
    </submittedName>
</protein>
<gene>
    <name evidence="1" type="ORF">M23134_05044</name>
</gene>
<keyword evidence="2" id="KW-1185">Reference proteome</keyword>
<sequence>MISAPAGFVTYFLKMQHHLKTSFGKMNLETTQFKQISDTGFSCKVHWVGSDVHKLDKMKNSLFNQLPDKTPAQAKDFIKLRLKK</sequence>